<evidence type="ECO:0000313" key="2">
    <source>
        <dbReference type="EMBL" id="PIS23099.1"/>
    </source>
</evidence>
<accession>A0A2H0XG36</accession>
<proteinExistence type="predicted"/>
<gene>
    <name evidence="2" type="ORF">COT49_01870</name>
</gene>
<dbReference type="AlphaFoldDB" id="A0A2H0XG36"/>
<evidence type="ECO:0000313" key="3">
    <source>
        <dbReference type="Proteomes" id="UP000230340"/>
    </source>
</evidence>
<dbReference type="InterPro" id="IPR023883">
    <property type="entry name" value="CHP03980_redox-disulphide"/>
</dbReference>
<dbReference type="PANTHER" id="PTHR39341:SF1">
    <property type="entry name" value="DUF1858 DOMAIN-CONTAINING PROTEIN"/>
    <property type="match status" value="1"/>
</dbReference>
<evidence type="ECO:0000259" key="1">
    <source>
        <dbReference type="Pfam" id="PF08984"/>
    </source>
</evidence>
<dbReference type="Proteomes" id="UP000230340">
    <property type="component" value="Unassembled WGS sequence"/>
</dbReference>
<dbReference type="Pfam" id="PF08984">
    <property type="entry name" value="DUF1858"/>
    <property type="match status" value="1"/>
</dbReference>
<dbReference type="Gene3D" id="1.10.3910.10">
    <property type="entry name" value="SP0561-like"/>
    <property type="match status" value="1"/>
</dbReference>
<organism evidence="2 3">
    <name type="scientific">candidate division WWE3 bacterium CG08_land_8_20_14_0_20_40_13</name>
    <dbReference type="NCBI Taxonomy" id="1975084"/>
    <lineage>
        <taxon>Bacteria</taxon>
        <taxon>Katanobacteria</taxon>
    </lineage>
</organism>
<dbReference type="EMBL" id="PEYT01000014">
    <property type="protein sequence ID" value="PIS23099.1"/>
    <property type="molecule type" value="Genomic_DNA"/>
</dbReference>
<comment type="caution">
    <text evidence="2">The sequence shown here is derived from an EMBL/GenBank/DDBJ whole genome shotgun (WGS) entry which is preliminary data.</text>
</comment>
<protein>
    <submittedName>
        <fullName evidence="2">Disulfide oxidoreductase</fullName>
    </submittedName>
</protein>
<feature type="domain" description="DUF1858" evidence="1">
    <location>
        <begin position="3"/>
        <end position="54"/>
    </location>
</feature>
<dbReference type="InterPro" id="IPR015077">
    <property type="entry name" value="DUF1858"/>
</dbReference>
<dbReference type="PANTHER" id="PTHR39341">
    <property type="entry name" value="BSL7085 PROTEIN"/>
    <property type="match status" value="1"/>
</dbReference>
<reference evidence="3" key="1">
    <citation type="submission" date="2017-09" db="EMBL/GenBank/DDBJ databases">
        <title>Depth-based differentiation of microbial function through sediment-hosted aquifers and enrichment of novel symbionts in the deep terrestrial subsurface.</title>
        <authorList>
            <person name="Probst A.J."/>
            <person name="Ladd B."/>
            <person name="Jarett J.K."/>
            <person name="Geller-Mcgrath D.E."/>
            <person name="Sieber C.M.K."/>
            <person name="Emerson J.B."/>
            <person name="Anantharaman K."/>
            <person name="Thomas B.C."/>
            <person name="Malmstrom R."/>
            <person name="Stieglmeier M."/>
            <person name="Klingl A."/>
            <person name="Woyke T."/>
            <person name="Ryan C.M."/>
            <person name="Banfield J.F."/>
        </authorList>
    </citation>
    <scope>NUCLEOTIDE SEQUENCE [LARGE SCALE GENOMIC DNA]</scope>
</reference>
<dbReference type="SUPFAM" id="SSF140683">
    <property type="entry name" value="SP0561-like"/>
    <property type="match status" value="1"/>
</dbReference>
<dbReference type="NCBIfam" id="TIGR03980">
    <property type="entry name" value="prismane_assoc"/>
    <property type="match status" value="1"/>
</dbReference>
<sequence length="68" mass="7646">MKITKESNIAGIIKTKPNTQKIFADYGLYCVGCFASKFDNIEEGAKAHGFDDKTIDELVKDINEFIKE</sequence>
<dbReference type="InterPro" id="IPR038062">
    <property type="entry name" value="ScdA-like_N_sf"/>
</dbReference>
<name>A0A2H0XG36_UNCKA</name>